<keyword evidence="2" id="KW-0489">Methyltransferase</keyword>
<sequence>MILDDRRMKVRKLVHAVGISTERVHHILHEYLDMRKLSARWVPRLLTLDHKRNRVTTSKECLAMFSRNPDEFLRRFVTVDETWIHHNTPDTKEQSKQWVSRGECGPKKAKQSLSAKKVMATVFEDARGIIHIDYLEKVRDWRALRSGEAVDFGVIALGEHLRTLSKTLSPRSCHQDPSCVRYDVHMRLPVLCFEELRSSCVQMNQHTGVRSARSDPAARITSNPHLLSCGSPTRRSSEDGIGYGWPKAAHRENYEGKANDDCVIYSRPGRRRDIAATSVRHRRDVVRYRRDTMSL</sequence>
<dbReference type="AlphaFoldDB" id="A0A4C1YWX1"/>
<proteinExistence type="predicted"/>
<dbReference type="OrthoDB" id="616263at2759"/>
<accession>A0A4C1YWX1</accession>
<evidence type="ECO:0000256" key="1">
    <source>
        <dbReference type="SAM" id="MobiDB-lite"/>
    </source>
</evidence>
<dbReference type="InterPro" id="IPR052709">
    <property type="entry name" value="Transposase-MT_Hybrid"/>
</dbReference>
<dbReference type="Proteomes" id="UP000299102">
    <property type="component" value="Unassembled WGS sequence"/>
</dbReference>
<protein>
    <submittedName>
        <fullName evidence="2">Histone-lysine N-methyltransferase SETMAR</fullName>
    </submittedName>
</protein>
<dbReference type="GO" id="GO:0032259">
    <property type="term" value="P:methylation"/>
    <property type="evidence" value="ECO:0007669"/>
    <property type="project" value="UniProtKB-KW"/>
</dbReference>
<feature type="region of interest" description="Disordered" evidence="1">
    <location>
        <begin position="211"/>
        <end position="234"/>
    </location>
</feature>
<dbReference type="GO" id="GO:0008168">
    <property type="term" value="F:methyltransferase activity"/>
    <property type="evidence" value="ECO:0007669"/>
    <property type="project" value="UniProtKB-KW"/>
</dbReference>
<dbReference type="STRING" id="151549.A0A4C1YWX1"/>
<organism evidence="2 3">
    <name type="scientific">Eumeta variegata</name>
    <name type="common">Bagworm moth</name>
    <name type="synonym">Eumeta japonica</name>
    <dbReference type="NCBI Taxonomy" id="151549"/>
    <lineage>
        <taxon>Eukaryota</taxon>
        <taxon>Metazoa</taxon>
        <taxon>Ecdysozoa</taxon>
        <taxon>Arthropoda</taxon>
        <taxon>Hexapoda</taxon>
        <taxon>Insecta</taxon>
        <taxon>Pterygota</taxon>
        <taxon>Neoptera</taxon>
        <taxon>Endopterygota</taxon>
        <taxon>Lepidoptera</taxon>
        <taxon>Glossata</taxon>
        <taxon>Ditrysia</taxon>
        <taxon>Tineoidea</taxon>
        <taxon>Psychidae</taxon>
        <taxon>Oiketicinae</taxon>
        <taxon>Eumeta</taxon>
    </lineage>
</organism>
<keyword evidence="2" id="KW-0808">Transferase</keyword>
<feature type="compositionally biased region" description="Polar residues" evidence="1">
    <location>
        <begin position="220"/>
        <end position="234"/>
    </location>
</feature>
<dbReference type="InterPro" id="IPR036397">
    <property type="entry name" value="RNaseH_sf"/>
</dbReference>
<dbReference type="Pfam" id="PF01359">
    <property type="entry name" value="Transposase_1"/>
    <property type="match status" value="1"/>
</dbReference>
<dbReference type="PANTHER" id="PTHR46060:SF1">
    <property type="entry name" value="MARINER MOS1 TRANSPOSASE-LIKE PROTEIN"/>
    <property type="match status" value="1"/>
</dbReference>
<evidence type="ECO:0000313" key="2">
    <source>
        <dbReference type="EMBL" id="GBP79720.1"/>
    </source>
</evidence>
<reference evidence="2 3" key="1">
    <citation type="journal article" date="2019" name="Commun. Biol.">
        <title>The bagworm genome reveals a unique fibroin gene that provides high tensile strength.</title>
        <authorList>
            <person name="Kono N."/>
            <person name="Nakamura H."/>
            <person name="Ohtoshi R."/>
            <person name="Tomita M."/>
            <person name="Numata K."/>
            <person name="Arakawa K."/>
        </authorList>
    </citation>
    <scope>NUCLEOTIDE SEQUENCE [LARGE SCALE GENOMIC DNA]</scope>
</reference>
<name>A0A4C1YWX1_EUMVA</name>
<gene>
    <name evidence="2" type="primary">SETMAR</name>
    <name evidence="2" type="ORF">EVAR_49419_1</name>
</gene>
<dbReference type="GO" id="GO:0003676">
    <property type="term" value="F:nucleic acid binding"/>
    <property type="evidence" value="ECO:0007669"/>
    <property type="project" value="InterPro"/>
</dbReference>
<dbReference type="InterPro" id="IPR001888">
    <property type="entry name" value="Transposase_1"/>
</dbReference>
<evidence type="ECO:0000313" key="3">
    <source>
        <dbReference type="Proteomes" id="UP000299102"/>
    </source>
</evidence>
<dbReference type="EMBL" id="BGZK01001427">
    <property type="protein sequence ID" value="GBP79720.1"/>
    <property type="molecule type" value="Genomic_DNA"/>
</dbReference>
<dbReference type="Gene3D" id="3.30.420.10">
    <property type="entry name" value="Ribonuclease H-like superfamily/Ribonuclease H"/>
    <property type="match status" value="1"/>
</dbReference>
<comment type="caution">
    <text evidence="2">The sequence shown here is derived from an EMBL/GenBank/DDBJ whole genome shotgun (WGS) entry which is preliminary data.</text>
</comment>
<keyword evidence="3" id="KW-1185">Reference proteome</keyword>
<dbReference type="PANTHER" id="PTHR46060">
    <property type="entry name" value="MARINER MOS1 TRANSPOSASE-LIKE PROTEIN"/>
    <property type="match status" value="1"/>
</dbReference>